<proteinExistence type="predicted"/>
<sequence length="468" mass="52238">MASEVVESPTAALSLEFLVVGGGLGGLSVAYMLSKAGHKVRVLEKLPGVGTPAAGLRVPPNMSKILKKWVGEEELRRTAVRNLASPWWDLHAGECLGVAQWRLDVMSETGGDFITMAHEDVHRLIHRLAVDAGVQIQYGATVEEVNPEKPRPSVRLASGEVISADIIIGADGPRSIVRETVLGEEDEPRPTGITVFGAVVQASDMAKEPELKKLVEAEEWPLIMGTNRSICGMLIPAQRSRSEYSLMLHWPDEETGIPEDARESWVEDVPTNTLNYDNLAPIFQRMMKFVPVLHRTRDMDRDDIDYWIHEDERVVLLGEAAHPWVPGSTHGPSMALEDAVVLGELFRHLSSVDQIPTFLYAYEELRMERTKQVKIRDVSNAVFLRLPPGPAREERNASVRHARDEWDDGSLKTEFEGLAMLFAYDAYDAAAEWWLLWGRYNPTDGSTRRNSEVQFEFASQTVAYQGSS</sequence>
<gene>
    <name evidence="1" type="ORF">BDY19DRAFT_885844</name>
</gene>
<comment type="caution">
    <text evidence="1">The sequence shown here is derived from an EMBL/GenBank/DDBJ whole genome shotgun (WGS) entry which is preliminary data.</text>
</comment>
<evidence type="ECO:0000313" key="1">
    <source>
        <dbReference type="EMBL" id="KAI0091564.1"/>
    </source>
</evidence>
<organism evidence="1 2">
    <name type="scientific">Irpex rosettiformis</name>
    <dbReference type="NCBI Taxonomy" id="378272"/>
    <lineage>
        <taxon>Eukaryota</taxon>
        <taxon>Fungi</taxon>
        <taxon>Dikarya</taxon>
        <taxon>Basidiomycota</taxon>
        <taxon>Agaricomycotina</taxon>
        <taxon>Agaricomycetes</taxon>
        <taxon>Polyporales</taxon>
        <taxon>Irpicaceae</taxon>
        <taxon>Irpex</taxon>
    </lineage>
</organism>
<dbReference type="Proteomes" id="UP001055072">
    <property type="component" value="Unassembled WGS sequence"/>
</dbReference>
<evidence type="ECO:0000313" key="2">
    <source>
        <dbReference type="Proteomes" id="UP001055072"/>
    </source>
</evidence>
<name>A0ACB8UBE5_9APHY</name>
<protein>
    <submittedName>
        <fullName evidence="1">FAD/NAD-P-binding domain-containing protein</fullName>
    </submittedName>
</protein>
<keyword evidence="2" id="KW-1185">Reference proteome</keyword>
<reference evidence="1" key="1">
    <citation type="journal article" date="2021" name="Environ. Microbiol.">
        <title>Gene family expansions and transcriptome signatures uncover fungal adaptations to wood decay.</title>
        <authorList>
            <person name="Hage H."/>
            <person name="Miyauchi S."/>
            <person name="Viragh M."/>
            <person name="Drula E."/>
            <person name="Min B."/>
            <person name="Chaduli D."/>
            <person name="Navarro D."/>
            <person name="Favel A."/>
            <person name="Norest M."/>
            <person name="Lesage-Meessen L."/>
            <person name="Balint B."/>
            <person name="Merenyi Z."/>
            <person name="de Eugenio L."/>
            <person name="Morin E."/>
            <person name="Martinez A.T."/>
            <person name="Baldrian P."/>
            <person name="Stursova M."/>
            <person name="Martinez M.J."/>
            <person name="Novotny C."/>
            <person name="Magnuson J.K."/>
            <person name="Spatafora J.W."/>
            <person name="Maurice S."/>
            <person name="Pangilinan J."/>
            <person name="Andreopoulos W."/>
            <person name="LaButti K."/>
            <person name="Hundley H."/>
            <person name="Na H."/>
            <person name="Kuo A."/>
            <person name="Barry K."/>
            <person name="Lipzen A."/>
            <person name="Henrissat B."/>
            <person name="Riley R."/>
            <person name="Ahrendt S."/>
            <person name="Nagy L.G."/>
            <person name="Grigoriev I.V."/>
            <person name="Martin F."/>
            <person name="Rosso M.N."/>
        </authorList>
    </citation>
    <scope>NUCLEOTIDE SEQUENCE</scope>
    <source>
        <strain evidence="1">CBS 384.51</strain>
    </source>
</reference>
<accession>A0ACB8UBE5</accession>
<dbReference type="EMBL" id="MU274905">
    <property type="protein sequence ID" value="KAI0091564.1"/>
    <property type="molecule type" value="Genomic_DNA"/>
</dbReference>